<dbReference type="Proteomes" id="UP000007802">
    <property type="component" value="Unassembled WGS sequence"/>
</dbReference>
<evidence type="ECO:0000313" key="1">
    <source>
        <dbReference type="EMBL" id="KMW66814.1"/>
    </source>
</evidence>
<dbReference type="EMBL" id="GG749411">
    <property type="protein sequence ID" value="KMW66814.1"/>
    <property type="molecule type" value="Genomic_DNA"/>
</dbReference>
<accession>A0A0J9HCP2</accession>
<proteinExistence type="predicted"/>
<name>A0A0J9HCP2_AJEDA</name>
<gene>
    <name evidence="1" type="ORF">BDDG_11734</name>
</gene>
<dbReference type="AlphaFoldDB" id="A0A0J9HCP2"/>
<protein>
    <submittedName>
        <fullName evidence="1">Uncharacterized protein</fullName>
    </submittedName>
</protein>
<organism evidence="1">
    <name type="scientific">Ajellomyces dermatitidis (strain ATCC 18188 / CBS 674.68)</name>
    <name type="common">Blastomyces dermatitidis</name>
    <dbReference type="NCBI Taxonomy" id="653446"/>
    <lineage>
        <taxon>Eukaryota</taxon>
        <taxon>Fungi</taxon>
        <taxon>Dikarya</taxon>
        <taxon>Ascomycota</taxon>
        <taxon>Pezizomycotina</taxon>
        <taxon>Eurotiomycetes</taxon>
        <taxon>Eurotiomycetidae</taxon>
        <taxon>Onygenales</taxon>
        <taxon>Ajellomycetaceae</taxon>
        <taxon>Blastomyces</taxon>
    </lineage>
</organism>
<reference evidence="1" key="1">
    <citation type="submission" date="2010-03" db="EMBL/GenBank/DDBJ databases">
        <title>Annotation of Blastomyces dermatitidis strain ATCC 18188.</title>
        <authorList>
            <consortium name="The Broad Institute Genome Sequencing Platform"/>
            <consortium name="Broad Institute Genome Sequencing Center for Infectious Disease."/>
            <person name="Cuomo C."/>
            <person name="Klein B."/>
            <person name="Sullivan T."/>
            <person name="Heitman J."/>
            <person name="Young S."/>
            <person name="Zeng Q."/>
            <person name="Gargeya S."/>
            <person name="Alvarado L."/>
            <person name="Berlin A.M."/>
            <person name="Chapman S.B."/>
            <person name="Chen Z."/>
            <person name="Freedman E."/>
            <person name="Gellesch M."/>
            <person name="Goldberg J."/>
            <person name="Griggs A."/>
            <person name="Gujja S."/>
            <person name="Heilman E."/>
            <person name="Heiman D."/>
            <person name="Howarth C."/>
            <person name="Mehta T."/>
            <person name="Neiman D."/>
            <person name="Pearson M."/>
            <person name="Roberts A."/>
            <person name="Saif S."/>
            <person name="Shea T."/>
            <person name="Shenoy N."/>
            <person name="Sisk P."/>
            <person name="Stolte C."/>
            <person name="Sykes S."/>
            <person name="White J."/>
            <person name="Yandava C."/>
            <person name="Haas B."/>
            <person name="Nusbaum C."/>
            <person name="Birren B."/>
        </authorList>
    </citation>
    <scope>NUCLEOTIDE SEQUENCE</scope>
    <source>
        <strain evidence="1">ATCC 18188</strain>
    </source>
</reference>
<sequence length="156" mass="17930">MHSPPPPQVPTPFFYPSTPHPKKLAVLVIRVSTRIKVTWRPATLDIPNTRRNGYTVADVPCMHAEFQQLAYSEPLERIPPQFPPCSNSIHLLRRFEIQPRIFQLAKHTLRTNVPLAKHAKHLGMLCMKYHQHFTPLCGPGFRVIVLLEDDTSQQIK</sequence>